<comment type="subunit">
    <text evidence="2 7">Monomer.</text>
</comment>
<keyword evidence="7" id="KW-0963">Cytoplasm</keyword>
<evidence type="ECO:0000256" key="4">
    <source>
        <dbReference type="ARBA" id="ARBA00022932"/>
    </source>
</evidence>
<feature type="binding site" evidence="7">
    <location>
        <position position="2"/>
    </location>
    <ligand>
        <name>Mg(2+)</name>
        <dbReference type="ChEBI" id="CHEBI:18420"/>
    </ligand>
</feature>
<dbReference type="SUPFAM" id="SSF56672">
    <property type="entry name" value="DNA/RNA polymerases"/>
    <property type="match status" value="1"/>
</dbReference>
<dbReference type="InterPro" id="IPR022880">
    <property type="entry name" value="DNApol_IV"/>
</dbReference>
<dbReference type="Pfam" id="PF00817">
    <property type="entry name" value="IMS"/>
    <property type="match status" value="1"/>
</dbReference>
<dbReference type="InterPro" id="IPR017961">
    <property type="entry name" value="DNA_pol_Y-fam_little_finger"/>
</dbReference>
<comment type="function">
    <text evidence="5 7">Poorly processive, error-prone DNA polymerase involved in untargeted mutagenesis. Copies undamaged DNA at stalled replication forks, which arise in vivo from mismatched or misaligned primer ends. These misaligned primers can be extended by PolIV. Exhibits no 3'-5' exonuclease (proofreading) activity. May be involved in translesional synthesis, in conjunction with the beta clamp from PolIII.</text>
</comment>
<dbReference type="Gene3D" id="3.40.1170.60">
    <property type="match status" value="1"/>
</dbReference>
<dbReference type="InterPro" id="IPR043502">
    <property type="entry name" value="DNA/RNA_pol_sf"/>
</dbReference>
<gene>
    <name evidence="9" type="primary">dinB1</name>
    <name evidence="7" type="synonym">dinB</name>
    <name evidence="9" type="ORF">GCM10007972_22790</name>
</gene>
<dbReference type="Gene3D" id="1.10.150.20">
    <property type="entry name" value="5' to 3' exonuclease, C-terminal subdomain"/>
    <property type="match status" value="1"/>
</dbReference>
<name>A0ABQ2LF68_9PROT</name>
<keyword evidence="7" id="KW-0235">DNA replication</keyword>
<keyword evidence="7" id="KW-0479">Metal-binding</keyword>
<organism evidence="9 10">
    <name type="scientific">Iodidimonas muriae</name>
    <dbReference type="NCBI Taxonomy" id="261467"/>
    <lineage>
        <taxon>Bacteria</taxon>
        <taxon>Pseudomonadati</taxon>
        <taxon>Pseudomonadota</taxon>
        <taxon>Alphaproteobacteria</taxon>
        <taxon>Iodidimonadales</taxon>
        <taxon>Iodidimonadaceae</taxon>
        <taxon>Iodidimonas</taxon>
    </lineage>
</organism>
<feature type="active site" evidence="7">
    <location>
        <position position="97"/>
    </location>
</feature>
<evidence type="ECO:0000256" key="5">
    <source>
        <dbReference type="ARBA" id="ARBA00025589"/>
    </source>
</evidence>
<dbReference type="Gene3D" id="3.30.1490.100">
    <property type="entry name" value="DNA polymerase, Y-family, little finger domain"/>
    <property type="match status" value="1"/>
</dbReference>
<feature type="site" description="Substrate discrimination" evidence="7">
    <location>
        <position position="7"/>
    </location>
</feature>
<dbReference type="Proteomes" id="UP000602381">
    <property type="component" value="Unassembled WGS sequence"/>
</dbReference>
<comment type="subcellular location">
    <subcellularLocation>
        <location evidence="7">Cytoplasm</location>
    </subcellularLocation>
</comment>
<keyword evidence="7" id="KW-0548">Nucleotidyltransferase</keyword>
<keyword evidence="3 7" id="KW-0515">Mutator protein</keyword>
<evidence type="ECO:0000256" key="7">
    <source>
        <dbReference type="HAMAP-Rule" id="MF_01113"/>
    </source>
</evidence>
<dbReference type="SUPFAM" id="SSF100879">
    <property type="entry name" value="Lesion bypass DNA polymerase (Y-family), little finger domain"/>
    <property type="match status" value="1"/>
</dbReference>
<evidence type="ECO:0000256" key="3">
    <source>
        <dbReference type="ARBA" id="ARBA00022457"/>
    </source>
</evidence>
<dbReference type="InterPro" id="IPR050116">
    <property type="entry name" value="DNA_polymerase-Y"/>
</dbReference>
<evidence type="ECO:0000259" key="8">
    <source>
        <dbReference type="PROSITE" id="PS50173"/>
    </source>
</evidence>
<comment type="caution">
    <text evidence="9">The sequence shown here is derived from an EMBL/GenBank/DDBJ whole genome shotgun (WGS) entry which is preliminary data.</text>
</comment>
<keyword evidence="10" id="KW-1185">Reference proteome</keyword>
<evidence type="ECO:0000256" key="6">
    <source>
        <dbReference type="ARBA" id="ARBA00049244"/>
    </source>
</evidence>
<dbReference type="CDD" id="cd03586">
    <property type="entry name" value="PolY_Pol_IV_kappa"/>
    <property type="match status" value="1"/>
</dbReference>
<evidence type="ECO:0000256" key="1">
    <source>
        <dbReference type="ARBA" id="ARBA00010945"/>
    </source>
</evidence>
<comment type="similarity">
    <text evidence="1 7">Belongs to the DNA polymerase type-Y family.</text>
</comment>
<dbReference type="InterPro" id="IPR001126">
    <property type="entry name" value="UmuC"/>
</dbReference>
<accession>A0ABQ2LF68</accession>
<evidence type="ECO:0000313" key="9">
    <source>
        <dbReference type="EMBL" id="GGO15031.1"/>
    </source>
</evidence>
<dbReference type="Pfam" id="PF11799">
    <property type="entry name" value="IMS_C"/>
    <property type="match status" value="1"/>
</dbReference>
<keyword evidence="7" id="KW-0227">DNA damage</keyword>
<keyword evidence="7" id="KW-0460">Magnesium</keyword>
<dbReference type="EMBL" id="BMOV01000008">
    <property type="protein sequence ID" value="GGO15031.1"/>
    <property type="molecule type" value="Genomic_DNA"/>
</dbReference>
<dbReference type="Gene3D" id="3.30.70.270">
    <property type="match status" value="1"/>
</dbReference>
<dbReference type="HAMAP" id="MF_01113">
    <property type="entry name" value="DNApol_IV"/>
    <property type="match status" value="1"/>
</dbReference>
<comment type="cofactor">
    <cofactor evidence="7">
        <name>Mg(2+)</name>
        <dbReference type="ChEBI" id="CHEBI:18420"/>
    </cofactor>
    <text evidence="7">Binds 2 magnesium ions per subunit.</text>
</comment>
<dbReference type="NCBIfam" id="NF002751">
    <property type="entry name" value="PRK02794.1"/>
    <property type="match status" value="1"/>
</dbReference>
<reference evidence="10" key="1">
    <citation type="journal article" date="2019" name="Int. J. Syst. Evol. Microbiol.">
        <title>The Global Catalogue of Microorganisms (GCM) 10K type strain sequencing project: providing services to taxonomists for standard genome sequencing and annotation.</title>
        <authorList>
            <consortium name="The Broad Institute Genomics Platform"/>
            <consortium name="The Broad Institute Genome Sequencing Center for Infectious Disease"/>
            <person name="Wu L."/>
            <person name="Ma J."/>
        </authorList>
    </citation>
    <scope>NUCLEOTIDE SEQUENCE [LARGE SCALE GENOMIC DNA]</scope>
    <source>
        <strain evidence="10">JCM 17843</strain>
    </source>
</reference>
<keyword evidence="4 7" id="KW-0239">DNA-directed DNA polymerase</keyword>
<proteinExistence type="inferred from homology"/>
<keyword evidence="7" id="KW-0808">Transferase</keyword>
<dbReference type="PANTHER" id="PTHR11076:SF33">
    <property type="entry name" value="DNA POLYMERASE KAPPA"/>
    <property type="match status" value="1"/>
</dbReference>
<evidence type="ECO:0000256" key="2">
    <source>
        <dbReference type="ARBA" id="ARBA00011245"/>
    </source>
</evidence>
<dbReference type="NCBIfam" id="NF002677">
    <property type="entry name" value="PRK02406.1"/>
    <property type="match status" value="1"/>
</dbReference>
<feature type="domain" description="UmuC" evidence="8">
    <location>
        <begin position="1"/>
        <end position="179"/>
    </location>
</feature>
<dbReference type="EC" id="2.7.7.7" evidence="7"/>
<dbReference type="InterPro" id="IPR036775">
    <property type="entry name" value="DNA_pol_Y-fam_lit_finger_sf"/>
</dbReference>
<keyword evidence="7" id="KW-0234">DNA repair</keyword>
<keyword evidence="7" id="KW-0238">DNA-binding</keyword>
<dbReference type="PROSITE" id="PS50173">
    <property type="entry name" value="UMUC"/>
    <property type="match status" value="1"/>
</dbReference>
<sequence length="378" mass="41983">MDCDAFYAAVEKRDNPSLADKPLIIGGNSDRGVVSTACYIARTYGVHSAMPMVQARKLCPHAVILKPDMERYRIASRAVRNLMDALTPLVEPLSLDEAFLDLTGTEALHGLSPAEQLARLASDVEKTIGISLSVGLSHNKFLAKIASDLKKPRGFSIIGKAETLDFLARQKVSLIWGVGKAMCDRLHNDGITHIGQLQQMEEADLLRRYSSFGGKLWRLARGIDDRQIVTGTAPKSVSAETTFEHDIADYETLEIHLWKQCERLSKALKKKDLAAGTVTLKLKTAQHRQITRSRALFSPSQLADRLFEMGQALLKPECRDQIPYRLLGITGTNFTPAQMGDTPDFLQPEKDRHAKAERTMDQINARFGTQMVKKGRSV</sequence>
<dbReference type="InterPro" id="IPR043128">
    <property type="entry name" value="Rev_trsase/Diguanyl_cyclase"/>
</dbReference>
<evidence type="ECO:0000313" key="10">
    <source>
        <dbReference type="Proteomes" id="UP000602381"/>
    </source>
</evidence>
<feature type="binding site" evidence="7">
    <location>
        <position position="96"/>
    </location>
    <ligand>
        <name>Mg(2+)</name>
        <dbReference type="ChEBI" id="CHEBI:18420"/>
    </ligand>
</feature>
<protein>
    <recommendedName>
        <fullName evidence="7">DNA polymerase IV</fullName>
        <shortName evidence="7">Pol IV</shortName>
        <ecNumber evidence="7">2.7.7.7</ecNumber>
    </recommendedName>
</protein>
<dbReference type="PANTHER" id="PTHR11076">
    <property type="entry name" value="DNA REPAIR POLYMERASE UMUC / TRANSFERASE FAMILY MEMBER"/>
    <property type="match status" value="1"/>
</dbReference>
<comment type="catalytic activity">
    <reaction evidence="6 7">
        <text>DNA(n) + a 2'-deoxyribonucleoside 5'-triphosphate = DNA(n+1) + diphosphate</text>
        <dbReference type="Rhea" id="RHEA:22508"/>
        <dbReference type="Rhea" id="RHEA-COMP:17339"/>
        <dbReference type="Rhea" id="RHEA-COMP:17340"/>
        <dbReference type="ChEBI" id="CHEBI:33019"/>
        <dbReference type="ChEBI" id="CHEBI:61560"/>
        <dbReference type="ChEBI" id="CHEBI:173112"/>
        <dbReference type="EC" id="2.7.7.7"/>
    </reaction>
</comment>